<feature type="domain" description="MoaB/Mog" evidence="10">
    <location>
        <begin position="181"/>
        <end position="318"/>
    </location>
</feature>
<evidence type="ECO:0000256" key="8">
    <source>
        <dbReference type="ARBA" id="ARBA00023150"/>
    </source>
</evidence>
<dbReference type="InterPro" id="IPR005110">
    <property type="entry name" value="MoeA_linker/N"/>
</dbReference>
<evidence type="ECO:0000256" key="4">
    <source>
        <dbReference type="ARBA" id="ARBA00022505"/>
    </source>
</evidence>
<dbReference type="SUPFAM" id="SSF53218">
    <property type="entry name" value="Molybdenum cofactor biosynthesis proteins"/>
    <property type="match status" value="1"/>
</dbReference>
<dbReference type="GO" id="GO:0061599">
    <property type="term" value="F:molybdopterin molybdotransferase activity"/>
    <property type="evidence" value="ECO:0007669"/>
    <property type="project" value="UniProtKB-EC"/>
</dbReference>
<evidence type="ECO:0000256" key="5">
    <source>
        <dbReference type="ARBA" id="ARBA00022679"/>
    </source>
</evidence>
<evidence type="ECO:0000256" key="2">
    <source>
        <dbReference type="ARBA" id="ARBA00005046"/>
    </source>
</evidence>
<keyword evidence="5" id="KW-0808">Transferase</keyword>
<dbReference type="Pfam" id="PF00994">
    <property type="entry name" value="MoCF_biosynth"/>
    <property type="match status" value="1"/>
</dbReference>
<dbReference type="Gene3D" id="3.40.980.10">
    <property type="entry name" value="MoaB/Mog-like domain"/>
    <property type="match status" value="1"/>
</dbReference>
<dbReference type="Gene3D" id="2.170.190.11">
    <property type="entry name" value="Molybdopterin biosynthesis moea protein, domain 3"/>
    <property type="match status" value="1"/>
</dbReference>
<dbReference type="InterPro" id="IPR005111">
    <property type="entry name" value="MoeA_C_domain_IV"/>
</dbReference>
<proteinExistence type="predicted"/>
<dbReference type="PROSITE" id="PS01079">
    <property type="entry name" value="MOCF_BIOSYNTHESIS_2"/>
    <property type="match status" value="1"/>
</dbReference>
<dbReference type="NCBIfam" id="NF045515">
    <property type="entry name" value="Glp_gephyrin"/>
    <property type="match status" value="1"/>
</dbReference>
<comment type="pathway">
    <text evidence="2">Cofactor biosynthesis; molybdopterin biosynthesis.</text>
</comment>
<evidence type="ECO:0000256" key="9">
    <source>
        <dbReference type="ARBA" id="ARBA00047317"/>
    </source>
</evidence>
<keyword evidence="7" id="KW-0460">Magnesium</keyword>
<dbReference type="UniPathway" id="UPA00344"/>
<dbReference type="InterPro" id="IPR001453">
    <property type="entry name" value="MoaB/Mog_dom"/>
</dbReference>
<dbReference type="InterPro" id="IPR036425">
    <property type="entry name" value="MoaB/Mog-like_dom_sf"/>
</dbReference>
<name>A0A484H5S3_9ZZZZ</name>
<dbReference type="Gene3D" id="3.90.105.10">
    <property type="entry name" value="Molybdopterin biosynthesis moea protein, domain 2"/>
    <property type="match status" value="1"/>
</dbReference>
<dbReference type="SUPFAM" id="SSF63882">
    <property type="entry name" value="MoeA N-terminal region -like"/>
    <property type="match status" value="1"/>
</dbReference>
<dbReference type="GO" id="GO:0005829">
    <property type="term" value="C:cytosol"/>
    <property type="evidence" value="ECO:0007669"/>
    <property type="project" value="TreeGrafter"/>
</dbReference>
<comment type="catalytic activity">
    <reaction evidence="9">
        <text>adenylyl-molybdopterin + molybdate = Mo-molybdopterin + AMP + H(+)</text>
        <dbReference type="Rhea" id="RHEA:35047"/>
        <dbReference type="ChEBI" id="CHEBI:15378"/>
        <dbReference type="ChEBI" id="CHEBI:36264"/>
        <dbReference type="ChEBI" id="CHEBI:62727"/>
        <dbReference type="ChEBI" id="CHEBI:71302"/>
        <dbReference type="ChEBI" id="CHEBI:456215"/>
        <dbReference type="EC" id="2.10.1.1"/>
    </reaction>
</comment>
<dbReference type="SMART" id="SM00852">
    <property type="entry name" value="MoCF_biosynth"/>
    <property type="match status" value="1"/>
</dbReference>
<dbReference type="Pfam" id="PF03453">
    <property type="entry name" value="MoeA_N"/>
    <property type="match status" value="1"/>
</dbReference>
<accession>A0A484H5S3</accession>
<evidence type="ECO:0000256" key="3">
    <source>
        <dbReference type="ARBA" id="ARBA00013269"/>
    </source>
</evidence>
<dbReference type="EC" id="2.10.1.1" evidence="3"/>
<dbReference type="EMBL" id="LR026963">
    <property type="protein sequence ID" value="VBB68710.1"/>
    <property type="molecule type" value="Genomic_DNA"/>
</dbReference>
<sequence>MSTSCSTSLSVEQAIQAVRAQAHCRLATEPVPLTVALGRVLAEDLIAPLSLPPYDNAAVDGYGIRSTDQAGLPRRVVSRAAAGVVAECPIGPGEAVRLFTGSLLPHGVDAVVMQEECQAKGDLVLIPAGVASGTNCRRAGEDVRRGHLALTAGMRLRPQDLGFIAAMGLSTLPVRAPLRVALFSTGDELREPGNPLPPGCIYDANRRAIAACLTALGCAVTDLGMIPDQVTAVTAALREAILDHDLLVTSGGMSVGEEDHVRTAVSDIGTLHLWSVKIKPGKPIAIGTVADVPFLGLPGNPVAAMVAFLIIGRPLVLTLAGRSFFPPPVYPMPAGFVLTRSPGRREFLRVCLDTGSDGVQQVILCQMQGAAVLSSMSRADGFVDLAETVEKVQPGEMLRFLSLSDLLW</sequence>
<dbReference type="InterPro" id="IPR036135">
    <property type="entry name" value="MoeA_linker/N_sf"/>
</dbReference>
<evidence type="ECO:0000256" key="6">
    <source>
        <dbReference type="ARBA" id="ARBA00022723"/>
    </source>
</evidence>
<gene>
    <name evidence="11" type="ORF">RIEGSTA812A_PEG_183</name>
</gene>
<protein>
    <recommendedName>
        <fullName evidence="3">molybdopterin molybdotransferase</fullName>
        <ecNumber evidence="3">2.10.1.1</ecNumber>
    </recommendedName>
</protein>
<dbReference type="Pfam" id="PF03454">
    <property type="entry name" value="MoeA_C"/>
    <property type="match status" value="1"/>
</dbReference>
<dbReference type="PANTHER" id="PTHR10192:SF5">
    <property type="entry name" value="GEPHYRIN"/>
    <property type="match status" value="1"/>
</dbReference>
<evidence type="ECO:0000256" key="1">
    <source>
        <dbReference type="ARBA" id="ARBA00001946"/>
    </source>
</evidence>
<dbReference type="GO" id="GO:0046872">
    <property type="term" value="F:metal ion binding"/>
    <property type="evidence" value="ECO:0007669"/>
    <property type="project" value="UniProtKB-KW"/>
</dbReference>
<reference evidence="11" key="1">
    <citation type="submission" date="2018-10" db="EMBL/GenBank/DDBJ databases">
        <authorList>
            <person name="Gruber-Vodicka H."/>
            <person name="Jaeckle O."/>
        </authorList>
    </citation>
    <scope>NUCLEOTIDE SEQUENCE</scope>
</reference>
<dbReference type="SUPFAM" id="SSF63867">
    <property type="entry name" value="MoeA C-terminal domain-like"/>
    <property type="match status" value="1"/>
</dbReference>
<organism evidence="11">
    <name type="scientific">invertebrate metagenome</name>
    <dbReference type="NCBI Taxonomy" id="1711999"/>
    <lineage>
        <taxon>unclassified sequences</taxon>
        <taxon>metagenomes</taxon>
        <taxon>organismal metagenomes</taxon>
    </lineage>
</organism>
<dbReference type="GO" id="GO:0006777">
    <property type="term" value="P:Mo-molybdopterin cofactor biosynthetic process"/>
    <property type="evidence" value="ECO:0007669"/>
    <property type="project" value="UniProtKB-KW"/>
</dbReference>
<dbReference type="NCBIfam" id="TIGR00177">
    <property type="entry name" value="molyb_syn"/>
    <property type="match status" value="1"/>
</dbReference>
<comment type="cofactor">
    <cofactor evidence="1">
        <name>Mg(2+)</name>
        <dbReference type="ChEBI" id="CHEBI:18420"/>
    </cofactor>
</comment>
<dbReference type="InterPro" id="IPR038987">
    <property type="entry name" value="MoeA-like"/>
</dbReference>
<evidence type="ECO:0000256" key="7">
    <source>
        <dbReference type="ARBA" id="ARBA00022842"/>
    </source>
</evidence>
<evidence type="ECO:0000259" key="10">
    <source>
        <dbReference type="SMART" id="SM00852"/>
    </source>
</evidence>
<dbReference type="AlphaFoldDB" id="A0A484H5S3"/>
<keyword evidence="6" id="KW-0479">Metal-binding</keyword>
<dbReference type="InterPro" id="IPR008284">
    <property type="entry name" value="MoCF_biosynth_CS"/>
</dbReference>
<dbReference type="InterPro" id="IPR036688">
    <property type="entry name" value="MoeA_C_domain_IV_sf"/>
</dbReference>
<dbReference type="FunFam" id="3.40.980.10:FF:000004">
    <property type="entry name" value="Molybdopterin molybdenumtransferase"/>
    <property type="match status" value="1"/>
</dbReference>
<keyword evidence="8" id="KW-0501">Molybdenum cofactor biosynthesis</keyword>
<dbReference type="CDD" id="cd00887">
    <property type="entry name" value="MoeA"/>
    <property type="match status" value="1"/>
</dbReference>
<dbReference type="Gene3D" id="2.40.340.10">
    <property type="entry name" value="MoeA, C-terminal, domain IV"/>
    <property type="match status" value="1"/>
</dbReference>
<dbReference type="PANTHER" id="PTHR10192">
    <property type="entry name" value="MOLYBDOPTERIN BIOSYNTHESIS PROTEIN"/>
    <property type="match status" value="1"/>
</dbReference>
<evidence type="ECO:0000313" key="11">
    <source>
        <dbReference type="EMBL" id="VBB68710.1"/>
    </source>
</evidence>
<keyword evidence="4" id="KW-0500">Molybdenum</keyword>